<dbReference type="GO" id="GO:0004553">
    <property type="term" value="F:hydrolase activity, hydrolyzing O-glycosyl compounds"/>
    <property type="evidence" value="ECO:0007669"/>
    <property type="project" value="InterPro"/>
</dbReference>
<evidence type="ECO:0000313" key="9">
    <source>
        <dbReference type="Proteomes" id="UP001175261"/>
    </source>
</evidence>
<dbReference type="GO" id="GO:0005975">
    <property type="term" value="P:carbohydrate metabolic process"/>
    <property type="evidence" value="ECO:0007669"/>
    <property type="project" value="InterPro"/>
</dbReference>
<accession>A0AA39GLB1</accession>
<dbReference type="InterPro" id="IPR051795">
    <property type="entry name" value="Glycosyl_Hydrlase_43"/>
</dbReference>
<comment type="similarity">
    <text evidence="1 6">Belongs to the glycosyl hydrolase 43 family.</text>
</comment>
<evidence type="ECO:0000256" key="3">
    <source>
        <dbReference type="ARBA" id="ARBA00023295"/>
    </source>
</evidence>
<evidence type="ECO:0000259" key="7">
    <source>
        <dbReference type="Pfam" id="PF17851"/>
    </source>
</evidence>
<dbReference type="EMBL" id="JAPDFR010000002">
    <property type="protein sequence ID" value="KAK0389024.1"/>
    <property type="molecule type" value="Genomic_DNA"/>
</dbReference>
<proteinExistence type="inferred from homology"/>
<keyword evidence="3 6" id="KW-0326">Glycosidase</keyword>
<feature type="active site" description="Proton acceptor" evidence="4">
    <location>
        <position position="13"/>
    </location>
</feature>
<dbReference type="Pfam" id="PF17851">
    <property type="entry name" value="GH43_C2"/>
    <property type="match status" value="1"/>
</dbReference>
<evidence type="ECO:0000256" key="2">
    <source>
        <dbReference type="ARBA" id="ARBA00022801"/>
    </source>
</evidence>
<dbReference type="SUPFAM" id="SSF75005">
    <property type="entry name" value="Arabinanase/levansucrase/invertase"/>
    <property type="match status" value="1"/>
</dbReference>
<organism evidence="8 9">
    <name type="scientific">Sarocladium strictum</name>
    <name type="common">Black bundle disease fungus</name>
    <name type="synonym">Acremonium strictum</name>
    <dbReference type="NCBI Taxonomy" id="5046"/>
    <lineage>
        <taxon>Eukaryota</taxon>
        <taxon>Fungi</taxon>
        <taxon>Dikarya</taxon>
        <taxon>Ascomycota</taxon>
        <taxon>Pezizomycotina</taxon>
        <taxon>Sordariomycetes</taxon>
        <taxon>Hypocreomycetidae</taxon>
        <taxon>Hypocreales</taxon>
        <taxon>Sarocladiaceae</taxon>
        <taxon>Sarocladium</taxon>
    </lineage>
</organism>
<keyword evidence="2 6" id="KW-0378">Hydrolase</keyword>
<dbReference type="CDD" id="cd18617">
    <property type="entry name" value="GH43_XynB-like"/>
    <property type="match status" value="1"/>
</dbReference>
<dbReference type="PANTHER" id="PTHR42812:SF12">
    <property type="entry name" value="BETA-XYLOSIDASE-RELATED"/>
    <property type="match status" value="1"/>
</dbReference>
<dbReference type="Proteomes" id="UP001175261">
    <property type="component" value="Unassembled WGS sequence"/>
</dbReference>
<dbReference type="Gene3D" id="2.115.10.20">
    <property type="entry name" value="Glycosyl hydrolase domain, family 43"/>
    <property type="match status" value="1"/>
</dbReference>
<comment type="caution">
    <text evidence="8">The sequence shown here is derived from an EMBL/GenBank/DDBJ whole genome shotgun (WGS) entry which is preliminary data.</text>
</comment>
<evidence type="ECO:0000256" key="5">
    <source>
        <dbReference type="PIRSR" id="PIRSR606710-2"/>
    </source>
</evidence>
<evidence type="ECO:0000256" key="4">
    <source>
        <dbReference type="PIRSR" id="PIRSR606710-1"/>
    </source>
</evidence>
<dbReference type="InterPro" id="IPR013320">
    <property type="entry name" value="ConA-like_dom_sf"/>
</dbReference>
<gene>
    <name evidence="8" type="ORF">NLU13_2601</name>
</gene>
<dbReference type="InterPro" id="IPR006710">
    <property type="entry name" value="Glyco_hydro_43"/>
</dbReference>
<feature type="site" description="Important for catalytic activity, responsible for pKa modulation of the active site Glu and correct orientation of both the proton donor and substrate" evidence="5">
    <location>
        <position position="144"/>
    </location>
</feature>
<dbReference type="InterPro" id="IPR023296">
    <property type="entry name" value="Glyco_hydro_beta-prop_sf"/>
</dbReference>
<dbReference type="SUPFAM" id="SSF49899">
    <property type="entry name" value="Concanavalin A-like lectins/glucanases"/>
    <property type="match status" value="1"/>
</dbReference>
<name>A0AA39GLB1_SARSR</name>
<evidence type="ECO:0000313" key="8">
    <source>
        <dbReference type="EMBL" id="KAK0389024.1"/>
    </source>
</evidence>
<feature type="domain" description="Beta-xylosidase C-terminal Concanavalin A-like" evidence="7">
    <location>
        <begin position="329"/>
        <end position="509"/>
    </location>
</feature>
<feature type="active site" description="Proton donor" evidence="4">
    <location>
        <position position="198"/>
    </location>
</feature>
<dbReference type="AlphaFoldDB" id="A0AA39GLB1"/>
<evidence type="ECO:0000256" key="1">
    <source>
        <dbReference type="ARBA" id="ARBA00009865"/>
    </source>
</evidence>
<dbReference type="Gene3D" id="2.60.120.200">
    <property type="match status" value="1"/>
</dbReference>
<reference evidence="8" key="1">
    <citation type="submission" date="2022-10" db="EMBL/GenBank/DDBJ databases">
        <title>Determination and structural analysis of whole genome sequence of Sarocladium strictum F4-1.</title>
        <authorList>
            <person name="Hu L."/>
            <person name="Jiang Y."/>
        </authorList>
    </citation>
    <scope>NUCLEOTIDE SEQUENCE</scope>
    <source>
        <strain evidence="8">F4-1</strain>
    </source>
</reference>
<protein>
    <recommendedName>
        <fullName evidence="7">Beta-xylosidase C-terminal Concanavalin A-like domain-containing protein</fullName>
    </recommendedName>
</protein>
<sequence length="512" mass="56361">MSINPIIPGFAPDPSIVRVDDWFFLVTSTFHLFPGIPIYASQDLTAWRHIGNAIHRPGQISLARSATKLVVGNSQSSETMLAAGGLYAPTIRHHDGVFYVVCTNVIRANAAMTEEESQNFIVSCTDIWKCQWSDAVPFDFKGIDPSIFWDDDGKAYIQGSAGPGPNTKINQFEADLATGKKLGEEKTIWSGTGGIYPEGPHIYRKDGWYYLEISEGGTYDDHMVVMARSRALFGPYEANPHNPILTARGTDEAVQHTGHCDIFEDGQGRWWGVCLGVRKGSGGRLVMGRESFITPGRWVDGWFVMERVRLDPAGLARNAGQKPVEAEKGVAWLYIHDPDLQNYQISSEETGLTLTSTKVKLSEPWGSPTFVGQRQRALSGRSTATLLEDGGGSADLQAGLALYKDEHRYVRLFYDATENAVAWEHINNAKKISVGSREKLDEKRTGRMTFIMDYTEEEYRLSYDVGSGPVSLALVDSLGMTGPDFVGPVIGVFATSEKEGGVRAVFDDIAIE</sequence>
<evidence type="ECO:0000256" key="6">
    <source>
        <dbReference type="RuleBase" id="RU361187"/>
    </source>
</evidence>
<keyword evidence="9" id="KW-1185">Reference proteome</keyword>
<dbReference type="InterPro" id="IPR041542">
    <property type="entry name" value="GH43_C2"/>
</dbReference>
<dbReference type="Pfam" id="PF04616">
    <property type="entry name" value="Glyco_hydro_43"/>
    <property type="match status" value="1"/>
</dbReference>
<dbReference type="PANTHER" id="PTHR42812">
    <property type="entry name" value="BETA-XYLOSIDASE"/>
    <property type="match status" value="1"/>
</dbReference>